<name>A0A0F9HWG5_9ZZZZ</name>
<comment type="caution">
    <text evidence="1">The sequence shown here is derived from an EMBL/GenBank/DDBJ whole genome shotgun (WGS) entry which is preliminary data.</text>
</comment>
<reference evidence="1" key="1">
    <citation type="journal article" date="2015" name="Nature">
        <title>Complex archaea that bridge the gap between prokaryotes and eukaryotes.</title>
        <authorList>
            <person name="Spang A."/>
            <person name="Saw J.H."/>
            <person name="Jorgensen S.L."/>
            <person name="Zaremba-Niedzwiedzka K."/>
            <person name="Martijn J."/>
            <person name="Lind A.E."/>
            <person name="van Eijk R."/>
            <person name="Schleper C."/>
            <person name="Guy L."/>
            <person name="Ettema T.J."/>
        </authorList>
    </citation>
    <scope>NUCLEOTIDE SEQUENCE</scope>
</reference>
<sequence length="167" mass="19885">MPDFLKKFDFDKFPKRIEYFDNDPLCLNNEFVFFHNKSKFRRELTRLQNLIKSFTNSPLKVAGIRDGLLKEELTEKYLIILFTTPEIVQNINQIIDDRSDIEFNPGCFLLESTSKYLLLLTREMEGLIPGIDMLESILNQVLEDYKIQKRFDEFIMIRPFKIIDCTQ</sequence>
<protein>
    <submittedName>
        <fullName evidence="1">Uncharacterized protein</fullName>
    </submittedName>
</protein>
<gene>
    <name evidence="1" type="ORF">LCGC14_1733720</name>
</gene>
<dbReference type="EMBL" id="LAZR01015767">
    <property type="protein sequence ID" value="KKM07457.1"/>
    <property type="molecule type" value="Genomic_DNA"/>
</dbReference>
<organism evidence="1">
    <name type="scientific">marine sediment metagenome</name>
    <dbReference type="NCBI Taxonomy" id="412755"/>
    <lineage>
        <taxon>unclassified sequences</taxon>
        <taxon>metagenomes</taxon>
        <taxon>ecological metagenomes</taxon>
    </lineage>
</organism>
<dbReference type="AlphaFoldDB" id="A0A0F9HWG5"/>
<proteinExistence type="predicted"/>
<accession>A0A0F9HWG5</accession>
<evidence type="ECO:0000313" key="1">
    <source>
        <dbReference type="EMBL" id="KKM07457.1"/>
    </source>
</evidence>